<dbReference type="PANTHER" id="PTHR43280:SF10">
    <property type="entry name" value="REGULATORY PROTEIN POCR"/>
    <property type="match status" value="1"/>
</dbReference>
<dbReference type="Gene3D" id="1.10.10.60">
    <property type="entry name" value="Homeodomain-like"/>
    <property type="match status" value="2"/>
</dbReference>
<evidence type="ECO:0000313" key="5">
    <source>
        <dbReference type="EMBL" id="MTK20672.1"/>
    </source>
</evidence>
<dbReference type="SMART" id="SM00342">
    <property type="entry name" value="HTH_ARAC"/>
    <property type="match status" value="1"/>
</dbReference>
<evidence type="ECO:0000313" key="7">
    <source>
        <dbReference type="Proteomes" id="UP000487649"/>
    </source>
</evidence>
<comment type="caution">
    <text evidence="6">The sequence shown here is derived from an EMBL/GenBank/DDBJ whole genome shotgun (WGS) entry which is preliminary data.</text>
</comment>
<evidence type="ECO:0000259" key="4">
    <source>
        <dbReference type="PROSITE" id="PS01124"/>
    </source>
</evidence>
<dbReference type="InterPro" id="IPR018060">
    <property type="entry name" value="HTH_AraC"/>
</dbReference>
<evidence type="ECO:0000256" key="1">
    <source>
        <dbReference type="ARBA" id="ARBA00023015"/>
    </source>
</evidence>
<reference evidence="6 7" key="1">
    <citation type="journal article" date="2019" name="Nat. Med.">
        <title>A library of human gut bacterial isolates paired with longitudinal multiomics data enables mechanistic microbiome research.</title>
        <authorList>
            <person name="Poyet M."/>
            <person name="Groussin M."/>
            <person name="Gibbons S.M."/>
            <person name="Avila-Pacheco J."/>
            <person name="Jiang X."/>
            <person name="Kearney S.M."/>
            <person name="Perrotta A.R."/>
            <person name="Berdy B."/>
            <person name="Zhao S."/>
            <person name="Lieberman T.D."/>
            <person name="Swanson P.K."/>
            <person name="Smith M."/>
            <person name="Roesemann S."/>
            <person name="Alexander J.E."/>
            <person name="Rich S.A."/>
            <person name="Livny J."/>
            <person name="Vlamakis H."/>
            <person name="Clish C."/>
            <person name="Bullock K."/>
            <person name="Deik A."/>
            <person name="Scott J."/>
            <person name="Pierce K.A."/>
            <person name="Xavier R.J."/>
            <person name="Alm E.J."/>
        </authorList>
    </citation>
    <scope>NUCLEOTIDE SEQUENCE</scope>
    <source>
        <strain evidence="6">BIOML-A179</strain>
        <strain evidence="5 7">BIOML-A198</strain>
    </source>
</reference>
<dbReference type="GO" id="GO:0003700">
    <property type="term" value="F:DNA-binding transcription factor activity"/>
    <property type="evidence" value="ECO:0007669"/>
    <property type="project" value="InterPro"/>
</dbReference>
<dbReference type="SUPFAM" id="SSF46689">
    <property type="entry name" value="Homeodomain-like"/>
    <property type="match status" value="1"/>
</dbReference>
<protein>
    <submittedName>
        <fullName evidence="6">Helix-turn-helix domain-containing protein</fullName>
    </submittedName>
</protein>
<dbReference type="EMBL" id="WMQE01000007">
    <property type="protein sequence ID" value="MTK20672.1"/>
    <property type="molecule type" value="Genomic_DNA"/>
</dbReference>
<evidence type="ECO:0000256" key="3">
    <source>
        <dbReference type="ARBA" id="ARBA00023163"/>
    </source>
</evidence>
<name>A0A6G2CEC9_9FIRM</name>
<dbReference type="EMBL" id="WMQV01000005">
    <property type="protein sequence ID" value="MTL93590.1"/>
    <property type="molecule type" value="Genomic_DNA"/>
</dbReference>
<evidence type="ECO:0000256" key="2">
    <source>
        <dbReference type="ARBA" id="ARBA00023125"/>
    </source>
</evidence>
<sequence>MIINNETFIPFHKALQIKNHQGFTFNESKNIYTKKNSFNKLFHYQICTIPDDISSIIAKSSCFTMLIFFNKCKLIIGNETIICMPYSIMFIKKGCHYKLQKKQSTDVVFIFDCHEDFFDNFIVSQIADCPIFYDLLNLTDAKNEYLLFDYQKDSSILSTLHLFLTELTQYKQAVHSAKNYKLLLVILMSQLDRNHIPYLVIHDSSMMQCYDEGKILKYLSDNFCTATLSSTAEYFNFHPAYFSTLFKKLFHQSFSKKLLSLKLEHAKRLLITTNLTTTEIMHCVGFNDKSYFFKSFKTYYQITPLQYRKTYSSLYQNKKNPTE</sequence>
<dbReference type="GO" id="GO:0043565">
    <property type="term" value="F:sequence-specific DNA binding"/>
    <property type="evidence" value="ECO:0007669"/>
    <property type="project" value="InterPro"/>
</dbReference>
<dbReference type="InterPro" id="IPR009057">
    <property type="entry name" value="Homeodomain-like_sf"/>
</dbReference>
<keyword evidence="3" id="KW-0804">Transcription</keyword>
<accession>A0A6G2CEC9</accession>
<organism evidence="6">
    <name type="scientific">Turicibacter sanguinis</name>
    <dbReference type="NCBI Taxonomy" id="154288"/>
    <lineage>
        <taxon>Bacteria</taxon>
        <taxon>Bacillati</taxon>
        <taxon>Bacillota</taxon>
        <taxon>Erysipelotrichia</taxon>
        <taxon>Erysipelotrichales</taxon>
        <taxon>Turicibacteraceae</taxon>
        <taxon>Turicibacter</taxon>
    </lineage>
</organism>
<feature type="domain" description="HTH araC/xylS-type" evidence="4">
    <location>
        <begin position="213"/>
        <end position="310"/>
    </location>
</feature>
<gene>
    <name evidence="6" type="ORF">GMA64_03520</name>
    <name evidence="5" type="ORF">GMA92_04365</name>
</gene>
<dbReference type="Pfam" id="PF12833">
    <property type="entry name" value="HTH_18"/>
    <property type="match status" value="1"/>
</dbReference>
<proteinExistence type="predicted"/>
<dbReference type="AlphaFoldDB" id="A0A6G2CEC9"/>
<keyword evidence="1" id="KW-0805">Transcription regulation</keyword>
<dbReference type="PANTHER" id="PTHR43280">
    <property type="entry name" value="ARAC-FAMILY TRANSCRIPTIONAL REGULATOR"/>
    <property type="match status" value="1"/>
</dbReference>
<evidence type="ECO:0000313" key="6">
    <source>
        <dbReference type="EMBL" id="MTL93590.1"/>
    </source>
</evidence>
<keyword evidence="2" id="KW-0238">DNA-binding</keyword>
<dbReference type="PROSITE" id="PS01124">
    <property type="entry name" value="HTH_ARAC_FAMILY_2"/>
    <property type="match status" value="1"/>
</dbReference>
<dbReference type="Proteomes" id="UP000487649">
    <property type="component" value="Unassembled WGS sequence"/>
</dbReference>